<evidence type="ECO:0000256" key="1">
    <source>
        <dbReference type="SAM" id="Phobius"/>
    </source>
</evidence>
<keyword evidence="1" id="KW-1133">Transmembrane helix</keyword>
<dbReference type="Proteomes" id="UP000887565">
    <property type="component" value="Unplaced"/>
</dbReference>
<keyword evidence="1" id="KW-0472">Membrane</keyword>
<sequence length="86" mass="9453">MPQLIHDPQRVTIASRGRARPINFKEQKVNCPNTWNMKSVLIIVAILMLAVMDPIIKSNSPCLMICAAQGNAKQKTAELAIATVPE</sequence>
<reference evidence="3" key="1">
    <citation type="submission" date="2022-11" db="UniProtKB">
        <authorList>
            <consortium name="WormBaseParasite"/>
        </authorList>
    </citation>
    <scope>IDENTIFICATION</scope>
</reference>
<name>A0A915IH33_ROMCU</name>
<accession>A0A915IH33</accession>
<dbReference type="AlphaFoldDB" id="A0A915IH33"/>
<feature type="transmembrane region" description="Helical" evidence="1">
    <location>
        <begin position="39"/>
        <end position="56"/>
    </location>
</feature>
<dbReference type="WBParaSite" id="nRc.2.0.1.t13173-RA">
    <property type="protein sequence ID" value="nRc.2.0.1.t13173-RA"/>
    <property type="gene ID" value="nRc.2.0.1.g13173"/>
</dbReference>
<organism evidence="2 3">
    <name type="scientific">Romanomermis culicivorax</name>
    <name type="common">Nematode worm</name>
    <dbReference type="NCBI Taxonomy" id="13658"/>
    <lineage>
        <taxon>Eukaryota</taxon>
        <taxon>Metazoa</taxon>
        <taxon>Ecdysozoa</taxon>
        <taxon>Nematoda</taxon>
        <taxon>Enoplea</taxon>
        <taxon>Dorylaimia</taxon>
        <taxon>Mermithida</taxon>
        <taxon>Mermithoidea</taxon>
        <taxon>Mermithidae</taxon>
        <taxon>Romanomermis</taxon>
    </lineage>
</organism>
<evidence type="ECO:0000313" key="2">
    <source>
        <dbReference type="Proteomes" id="UP000887565"/>
    </source>
</evidence>
<keyword evidence="1" id="KW-0812">Transmembrane</keyword>
<proteinExistence type="predicted"/>
<protein>
    <submittedName>
        <fullName evidence="3">Uncharacterized protein</fullName>
    </submittedName>
</protein>
<keyword evidence="2" id="KW-1185">Reference proteome</keyword>
<evidence type="ECO:0000313" key="3">
    <source>
        <dbReference type="WBParaSite" id="nRc.2.0.1.t13173-RA"/>
    </source>
</evidence>